<feature type="transmembrane region" description="Helical" evidence="2">
    <location>
        <begin position="269"/>
        <end position="290"/>
    </location>
</feature>
<dbReference type="GeneID" id="34617578"/>
<dbReference type="SMART" id="SM00181">
    <property type="entry name" value="EGF"/>
    <property type="match status" value="3"/>
</dbReference>
<dbReference type="Proteomes" id="UP000515125">
    <property type="component" value="Unplaced"/>
</dbReference>
<accession>A0A6P5WD35</accession>
<keyword evidence="4" id="KW-1185">Reference proteome</keyword>
<dbReference type="AlphaFoldDB" id="A0A6P5WD35"/>
<name>A0A6P5WD35_9EIME</name>
<evidence type="ECO:0000313" key="4">
    <source>
        <dbReference type="Proteomes" id="UP000515125"/>
    </source>
</evidence>
<dbReference type="RefSeq" id="XP_022589291.2">
    <property type="nucleotide sequence ID" value="XM_022730940.2"/>
</dbReference>
<organism evidence="4 5">
    <name type="scientific">Cyclospora cayetanensis</name>
    <dbReference type="NCBI Taxonomy" id="88456"/>
    <lineage>
        <taxon>Eukaryota</taxon>
        <taxon>Sar</taxon>
        <taxon>Alveolata</taxon>
        <taxon>Apicomplexa</taxon>
        <taxon>Conoidasida</taxon>
        <taxon>Coccidia</taxon>
        <taxon>Eucoccidiorida</taxon>
        <taxon>Eimeriorina</taxon>
        <taxon>Eimeriidae</taxon>
        <taxon>Cyclospora</taxon>
    </lineage>
</organism>
<gene>
    <name evidence="5" type="primary">LOC34617578</name>
</gene>
<evidence type="ECO:0000259" key="3">
    <source>
        <dbReference type="PROSITE" id="PS50026"/>
    </source>
</evidence>
<dbReference type="PROSITE" id="PS00022">
    <property type="entry name" value="EGF_1"/>
    <property type="match status" value="2"/>
</dbReference>
<keyword evidence="2" id="KW-0812">Transmembrane</keyword>
<sequence length="313" mass="33171">MPWRGPGQAPVCKYIEAEKRKDKRVVDKQSISHSARATSDYMELQFPPSRKEGAYAAATHIPSMEENPQFHVRYAQADGSPVTPVLGALFSDFGISGASAVACKDSPCDAAPCYEHGEVRVCVCPPPFRGPTCVDKASLCTTDCGISQTTGITCSSALCSLGECVDAEASPFFKCECGDFFEGTNCEIPANPCTSSVNPCGQATCTFSPGRGSGTVTCQCNDGWEVASGAGVVTTKWGNSEVIMNPPCSVRVSRGLAKISFSLSSGELMLWWTVFAVILCILLYCCYSVAAESCADCFKKLKFAGRVQKAAGA</sequence>
<feature type="disulfide bond" evidence="1">
    <location>
        <begin position="177"/>
        <end position="186"/>
    </location>
</feature>
<comment type="caution">
    <text evidence="1">Lacks conserved residue(s) required for the propagation of feature annotation.</text>
</comment>
<dbReference type="OrthoDB" id="5953235at2759"/>
<protein>
    <submittedName>
        <fullName evidence="5">Wnt inhibitory factor 1</fullName>
    </submittedName>
</protein>
<evidence type="ECO:0000313" key="5">
    <source>
        <dbReference type="RefSeq" id="XP_022589291.2"/>
    </source>
</evidence>
<proteinExistence type="predicted"/>
<evidence type="ECO:0000256" key="2">
    <source>
        <dbReference type="SAM" id="Phobius"/>
    </source>
</evidence>
<dbReference type="PROSITE" id="PS01186">
    <property type="entry name" value="EGF_2"/>
    <property type="match status" value="1"/>
</dbReference>
<evidence type="ECO:0000256" key="1">
    <source>
        <dbReference type="PROSITE-ProRule" id="PRU00076"/>
    </source>
</evidence>
<keyword evidence="1" id="KW-1015">Disulfide bond</keyword>
<dbReference type="InterPro" id="IPR000742">
    <property type="entry name" value="EGF"/>
</dbReference>
<reference evidence="5" key="1">
    <citation type="submission" date="2025-08" db="UniProtKB">
        <authorList>
            <consortium name="RefSeq"/>
        </authorList>
    </citation>
    <scope>IDENTIFICATION</scope>
</reference>
<keyword evidence="2" id="KW-0472">Membrane</keyword>
<feature type="domain" description="EGF-like" evidence="3">
    <location>
        <begin position="150"/>
        <end position="187"/>
    </location>
</feature>
<keyword evidence="1" id="KW-0245">EGF-like domain</keyword>
<dbReference type="PROSITE" id="PS50026">
    <property type="entry name" value="EGF_3"/>
    <property type="match status" value="1"/>
</dbReference>
<keyword evidence="2" id="KW-1133">Transmembrane helix</keyword>
<feature type="disulfide bond" evidence="1">
    <location>
        <begin position="154"/>
        <end position="164"/>
    </location>
</feature>
<dbReference type="Gene3D" id="2.10.25.10">
    <property type="entry name" value="Laminin"/>
    <property type="match status" value="1"/>
</dbReference>